<evidence type="ECO:0000259" key="11">
    <source>
        <dbReference type="PROSITE" id="PS52045"/>
    </source>
</evidence>
<protein>
    <submittedName>
        <fullName evidence="12">Putative AslB</fullName>
    </submittedName>
</protein>
<evidence type="ECO:0000256" key="4">
    <source>
        <dbReference type="ARBA" id="ARBA00022927"/>
    </source>
</evidence>
<dbReference type="PANTHER" id="PTHR31589:SF111">
    <property type="entry name" value="NEPROSIN DOMAIN-CONTAINING PROTEIN"/>
    <property type="match status" value="1"/>
</dbReference>
<evidence type="ECO:0000256" key="9">
    <source>
        <dbReference type="SAM" id="MobiDB-lite"/>
    </source>
</evidence>
<dbReference type="GO" id="GO:0012505">
    <property type="term" value="C:endomembrane system"/>
    <property type="evidence" value="ECO:0007669"/>
    <property type="project" value="UniProtKB-SubCell"/>
</dbReference>
<reference evidence="12 13" key="1">
    <citation type="submission" date="2020-06" db="EMBL/GenBank/DDBJ databases">
        <title>Transcriptomic and genomic resources for Thalictrum thalictroides and T. hernandezii: Facilitating candidate gene discovery in an emerging model plant lineage.</title>
        <authorList>
            <person name="Arias T."/>
            <person name="Riano-Pachon D.M."/>
            <person name="Di Stilio V.S."/>
        </authorList>
    </citation>
    <scope>NUCLEOTIDE SEQUENCE [LARGE SCALE GENOMIC DNA]</scope>
    <source>
        <strain evidence="13">cv. WT478/WT964</strain>
        <tissue evidence="12">Leaves</tissue>
    </source>
</reference>
<keyword evidence="6" id="KW-0811">Translocation</keyword>
<proteinExistence type="inferred from homology"/>
<dbReference type="GO" id="GO:0015031">
    <property type="term" value="P:protein transport"/>
    <property type="evidence" value="ECO:0007669"/>
    <property type="project" value="UniProtKB-KW"/>
</dbReference>
<dbReference type="InterPro" id="IPR016482">
    <property type="entry name" value="SecG/Sec61-beta/Sbh"/>
</dbReference>
<feature type="domain" description="Neprosin PEP catalytic" evidence="11">
    <location>
        <begin position="215"/>
        <end position="468"/>
    </location>
</feature>
<comment type="similarity">
    <text evidence="1">Belongs to the SEC61-beta family.</text>
</comment>
<keyword evidence="3 10" id="KW-0812">Transmembrane</keyword>
<evidence type="ECO:0000313" key="13">
    <source>
        <dbReference type="Proteomes" id="UP000554482"/>
    </source>
</evidence>
<dbReference type="Gene3D" id="3.90.1320.10">
    <property type="entry name" value="Outer-capsid protein sigma 3, large lobe"/>
    <property type="match status" value="1"/>
</dbReference>
<comment type="subcellular location">
    <subcellularLocation>
        <location evidence="8">Endomembrane system</location>
        <topology evidence="8">Single-pass membrane protein</topology>
    </subcellularLocation>
</comment>
<keyword evidence="7 10" id="KW-0472">Membrane</keyword>
<dbReference type="Pfam" id="PF03080">
    <property type="entry name" value="Neprosin"/>
    <property type="match status" value="1"/>
</dbReference>
<accession>A0A7J6VGI0</accession>
<dbReference type="OrthoDB" id="1858978at2759"/>
<keyword evidence="5 10" id="KW-1133">Transmembrane helix</keyword>
<dbReference type="PROSITE" id="PS52045">
    <property type="entry name" value="NEPROSIN_PEP_CD"/>
    <property type="match status" value="1"/>
</dbReference>
<evidence type="ECO:0000256" key="10">
    <source>
        <dbReference type="SAM" id="Phobius"/>
    </source>
</evidence>
<dbReference type="InterPro" id="IPR053168">
    <property type="entry name" value="Glutamic_endopeptidase"/>
</dbReference>
<dbReference type="Pfam" id="PF03911">
    <property type="entry name" value="Sec61_beta"/>
    <property type="match status" value="1"/>
</dbReference>
<dbReference type="AlphaFoldDB" id="A0A7J6VGI0"/>
<feature type="compositionally biased region" description="Low complexity" evidence="9">
    <location>
        <begin position="1"/>
        <end position="11"/>
    </location>
</feature>
<evidence type="ECO:0000256" key="2">
    <source>
        <dbReference type="ARBA" id="ARBA00022448"/>
    </source>
</evidence>
<keyword evidence="2" id="KW-0813">Transport</keyword>
<comment type="caution">
    <text evidence="12">The sequence shown here is derived from an EMBL/GenBank/DDBJ whole genome shotgun (WGS) entry which is preliminary data.</text>
</comment>
<feature type="transmembrane region" description="Helical" evidence="10">
    <location>
        <begin position="43"/>
        <end position="65"/>
    </location>
</feature>
<dbReference type="Pfam" id="PF14365">
    <property type="entry name" value="Neprosin_AP"/>
    <property type="match status" value="1"/>
</dbReference>
<gene>
    <name evidence="12" type="ORF">FRX31_027097</name>
</gene>
<evidence type="ECO:0000256" key="3">
    <source>
        <dbReference type="ARBA" id="ARBA00022692"/>
    </source>
</evidence>
<evidence type="ECO:0000313" key="12">
    <source>
        <dbReference type="EMBL" id="KAF5183315.1"/>
    </source>
</evidence>
<dbReference type="InterPro" id="IPR025521">
    <property type="entry name" value="Neprosin_propep"/>
</dbReference>
<organism evidence="12 13">
    <name type="scientific">Thalictrum thalictroides</name>
    <name type="common">Rue-anemone</name>
    <name type="synonym">Anemone thalictroides</name>
    <dbReference type="NCBI Taxonomy" id="46969"/>
    <lineage>
        <taxon>Eukaryota</taxon>
        <taxon>Viridiplantae</taxon>
        <taxon>Streptophyta</taxon>
        <taxon>Embryophyta</taxon>
        <taxon>Tracheophyta</taxon>
        <taxon>Spermatophyta</taxon>
        <taxon>Magnoliopsida</taxon>
        <taxon>Ranunculales</taxon>
        <taxon>Ranunculaceae</taxon>
        <taxon>Thalictroideae</taxon>
        <taxon>Thalictrum</taxon>
    </lineage>
</organism>
<keyword evidence="4" id="KW-0653">Protein transport</keyword>
<name>A0A7J6VGI0_THATH</name>
<keyword evidence="13" id="KW-1185">Reference proteome</keyword>
<dbReference type="InterPro" id="IPR004314">
    <property type="entry name" value="Neprosin"/>
</dbReference>
<dbReference type="PANTHER" id="PTHR31589">
    <property type="entry name" value="PROTEIN, PUTATIVE (DUF239)-RELATED-RELATED"/>
    <property type="match status" value="1"/>
</dbReference>
<dbReference type="EMBL" id="JABWDY010033582">
    <property type="protein sequence ID" value="KAF5183315.1"/>
    <property type="molecule type" value="Genomic_DNA"/>
</dbReference>
<evidence type="ECO:0000256" key="1">
    <source>
        <dbReference type="ARBA" id="ARBA00006103"/>
    </source>
</evidence>
<dbReference type="Proteomes" id="UP000554482">
    <property type="component" value="Unassembled WGS sequence"/>
</dbReference>
<evidence type="ECO:0000256" key="8">
    <source>
        <dbReference type="ARBA" id="ARBA00037847"/>
    </source>
</evidence>
<sequence>MANGGSAAATGMRRRRTAGGGADGGVAGNMLQFYSNDTPGLKLSPHVVLGMSIAFIASVAALHVFDDMSISKYNLSELSKKLKLLNPPAVKSFKSADGDTIDCVEMYKQPAFNHPALRNHTIQMKPSPGSTGPTVQKQNSPSFKVASQLWKRSGSCPKGTIPIRRIQEADLLRAESLDRFGRKNPTVVDERRRNKNIYADQTNGSNPIKSVNDIYFTQVNHSTAVLVTQGFSYSGAKADINVWMPSVEWDDEYTTGQIWLRNGPWYNFESMEAGWMINPSVYGDRQPRLFVYWTADSSKETGCFDLLCSGFVQTSEKIALGSVMDPISWPGRYQYQITLYIYKDFDTNNWWLQYGNDVNIGYWPSELFSALCHQATFVEWGGQVYSSRIGKAPHTATGMGSGQTIAEFGRGCYIRQIRTRDNNPQLKYPVFVDTYTDEYNCYHAFNNWEYMIDPEFYFGGPGRSPVCP</sequence>
<feature type="region of interest" description="Disordered" evidence="9">
    <location>
        <begin position="1"/>
        <end position="23"/>
    </location>
</feature>
<evidence type="ECO:0000256" key="6">
    <source>
        <dbReference type="ARBA" id="ARBA00023010"/>
    </source>
</evidence>
<evidence type="ECO:0000256" key="5">
    <source>
        <dbReference type="ARBA" id="ARBA00022989"/>
    </source>
</evidence>
<evidence type="ECO:0000256" key="7">
    <source>
        <dbReference type="ARBA" id="ARBA00023136"/>
    </source>
</evidence>